<dbReference type="Gene3D" id="3.40.710.10">
    <property type="entry name" value="DD-peptidase/beta-lactamase superfamily"/>
    <property type="match status" value="1"/>
</dbReference>
<proteinExistence type="predicted"/>
<evidence type="ECO:0000259" key="2">
    <source>
        <dbReference type="Pfam" id="PF00144"/>
    </source>
</evidence>
<evidence type="ECO:0000256" key="1">
    <source>
        <dbReference type="SAM" id="Phobius"/>
    </source>
</evidence>
<accession>A0A2N5ZKX3</accession>
<feature type="domain" description="Beta-lactamase-related" evidence="2">
    <location>
        <begin position="56"/>
        <end position="402"/>
    </location>
</feature>
<gene>
    <name evidence="3" type="ORF">C0601_02125</name>
</gene>
<comment type="caution">
    <text evidence="3">The sequence shown here is derived from an EMBL/GenBank/DDBJ whole genome shotgun (WGS) entry which is preliminary data.</text>
</comment>
<dbReference type="PANTHER" id="PTHR46825">
    <property type="entry name" value="D-ALANYL-D-ALANINE-CARBOXYPEPTIDASE/ENDOPEPTIDASE AMPH"/>
    <property type="match status" value="1"/>
</dbReference>
<dbReference type="InterPro" id="IPR001466">
    <property type="entry name" value="Beta-lactam-related"/>
</dbReference>
<sequence length="422" mass="48610">MDFLIKLDFGFLENNNRPKHQIPNTKSQVCIFLIFCIFLNFLTINVFSQTPNKSIDKQFQNIFKKYDMVSLSVVAVTKDNTVYKNNFGYQNLETKIKTNDETYFRVASLSKLYTASLLYKLKSEGKIDFDSNIEKYLDLKIRTPFFPEKEITVLELLMHTASINETNGDYVEFIKKTFSKDYTLKDFLCRDGRIYSDNIFLKYYPPGKKHNYSNLGYIILGTIAEKITGIRFDRLMKKYVLDFDGSGDFLPENIPADKIGTGYSLFNHFHFPEVDNVQKKDSLEGLKTDYKIGENALPLSPQSGLRINLDGLENSLKLILRGERLFLHKDIEFLKRNFIKTSVKGLYQLPGMVMTSNIFPNIELMGHSGSSFGITSDLYFSSEKGIGFAIITSGANLSKDDPQFYRHQRELYDVIYRTLGSL</sequence>
<reference evidence="3 4" key="1">
    <citation type="submission" date="2017-11" db="EMBL/GenBank/DDBJ databases">
        <title>Genome-resolved metagenomics identifies genetic mobility, metabolic interactions, and unexpected diversity in perchlorate-reducing communities.</title>
        <authorList>
            <person name="Barnum T.P."/>
            <person name="Figueroa I.A."/>
            <person name="Carlstrom C.I."/>
            <person name="Lucas L.N."/>
            <person name="Engelbrektson A.L."/>
            <person name="Coates J.D."/>
        </authorList>
    </citation>
    <scope>NUCLEOTIDE SEQUENCE [LARGE SCALE GENOMIC DNA]</scope>
    <source>
        <strain evidence="3">BM706</strain>
    </source>
</reference>
<dbReference type="Proteomes" id="UP000234857">
    <property type="component" value="Unassembled WGS sequence"/>
</dbReference>
<dbReference type="InterPro" id="IPR050491">
    <property type="entry name" value="AmpC-like"/>
</dbReference>
<keyword evidence="1" id="KW-0472">Membrane</keyword>
<name>A0A2N5ZKX3_MUIH1</name>
<evidence type="ECO:0000313" key="3">
    <source>
        <dbReference type="EMBL" id="PLX19330.1"/>
    </source>
</evidence>
<dbReference type="AlphaFoldDB" id="A0A2N5ZKX3"/>
<dbReference type="SUPFAM" id="SSF56601">
    <property type="entry name" value="beta-lactamase/transpeptidase-like"/>
    <property type="match status" value="1"/>
</dbReference>
<evidence type="ECO:0000313" key="4">
    <source>
        <dbReference type="Proteomes" id="UP000234857"/>
    </source>
</evidence>
<dbReference type="Pfam" id="PF00144">
    <property type="entry name" value="Beta-lactamase"/>
    <property type="match status" value="1"/>
</dbReference>
<dbReference type="EMBL" id="PKTG01000034">
    <property type="protein sequence ID" value="PLX19330.1"/>
    <property type="molecule type" value="Genomic_DNA"/>
</dbReference>
<keyword evidence="1" id="KW-1133">Transmembrane helix</keyword>
<keyword evidence="1" id="KW-0812">Transmembrane</keyword>
<dbReference type="PANTHER" id="PTHR46825:SF9">
    <property type="entry name" value="BETA-LACTAMASE-RELATED DOMAIN-CONTAINING PROTEIN"/>
    <property type="match status" value="1"/>
</dbReference>
<organism evidence="3 4">
    <name type="scientific">Muiribacterium halophilum</name>
    <dbReference type="NCBI Taxonomy" id="2053465"/>
    <lineage>
        <taxon>Bacteria</taxon>
        <taxon>Candidatus Muiribacteriota</taxon>
        <taxon>Candidatus Muiribacteriia</taxon>
        <taxon>Candidatus Muiribacteriales</taxon>
        <taxon>Candidatus Muiribacteriaceae</taxon>
        <taxon>Candidatus Muiribacterium</taxon>
    </lineage>
</organism>
<protein>
    <recommendedName>
        <fullName evidence="2">Beta-lactamase-related domain-containing protein</fullName>
    </recommendedName>
</protein>
<feature type="transmembrane region" description="Helical" evidence="1">
    <location>
        <begin position="29"/>
        <end position="48"/>
    </location>
</feature>
<dbReference type="InterPro" id="IPR012338">
    <property type="entry name" value="Beta-lactam/transpept-like"/>
</dbReference>